<name>A0A069QQD4_HOYLO</name>
<keyword evidence="1" id="KW-0472">Membrane</keyword>
<keyword evidence="1" id="KW-1133">Transmembrane helix</keyword>
<protein>
    <submittedName>
        <fullName evidence="2">Uncharacterized protein</fullName>
    </submittedName>
</protein>
<evidence type="ECO:0000313" key="3">
    <source>
        <dbReference type="Proteomes" id="UP000027442"/>
    </source>
</evidence>
<organism evidence="2 3">
    <name type="scientific">Hoylesella loescheii DSM 19665 = JCM 12249 = ATCC 15930</name>
    <dbReference type="NCBI Taxonomy" id="1122985"/>
    <lineage>
        <taxon>Bacteria</taxon>
        <taxon>Pseudomonadati</taxon>
        <taxon>Bacteroidota</taxon>
        <taxon>Bacteroidia</taxon>
        <taxon>Bacteroidales</taxon>
        <taxon>Prevotellaceae</taxon>
        <taxon>Hoylesella</taxon>
    </lineage>
</organism>
<keyword evidence="3" id="KW-1185">Reference proteome</keyword>
<sequence>VFYLILLKKHRILFRTCKKLLTPNLKIVFQFVNFAVYFYKTPPAFPSLPEE</sequence>
<gene>
    <name evidence="2" type="ORF">HMPREF1991_01826</name>
</gene>
<evidence type="ECO:0000313" key="2">
    <source>
        <dbReference type="EMBL" id="KDR52051.1"/>
    </source>
</evidence>
<dbReference type="EMBL" id="JNGW01000078">
    <property type="protein sequence ID" value="KDR52051.1"/>
    <property type="molecule type" value="Genomic_DNA"/>
</dbReference>
<keyword evidence="1" id="KW-0812">Transmembrane</keyword>
<reference evidence="2 3" key="1">
    <citation type="submission" date="2013-08" db="EMBL/GenBank/DDBJ databases">
        <authorList>
            <person name="Weinstock G."/>
            <person name="Sodergren E."/>
            <person name="Wylie T."/>
            <person name="Fulton L."/>
            <person name="Fulton R."/>
            <person name="Fronick C."/>
            <person name="O'Laughlin M."/>
            <person name="Godfrey J."/>
            <person name="Miner T."/>
            <person name="Herter B."/>
            <person name="Appelbaum E."/>
            <person name="Cordes M."/>
            <person name="Lek S."/>
            <person name="Wollam A."/>
            <person name="Pepin K.H."/>
            <person name="Palsikar V.B."/>
            <person name="Mitreva M."/>
            <person name="Wilson R.K."/>
        </authorList>
    </citation>
    <scope>NUCLEOTIDE SEQUENCE [LARGE SCALE GENOMIC DNA]</scope>
    <source>
        <strain evidence="2 3">ATCC 15930</strain>
    </source>
</reference>
<accession>A0A069QQD4</accession>
<feature type="transmembrane region" description="Helical" evidence="1">
    <location>
        <begin position="20"/>
        <end position="39"/>
    </location>
</feature>
<evidence type="ECO:0000256" key="1">
    <source>
        <dbReference type="SAM" id="Phobius"/>
    </source>
</evidence>
<feature type="non-terminal residue" evidence="2">
    <location>
        <position position="1"/>
    </location>
</feature>
<comment type="caution">
    <text evidence="2">The sequence shown here is derived from an EMBL/GenBank/DDBJ whole genome shotgun (WGS) entry which is preliminary data.</text>
</comment>
<dbReference type="PATRIC" id="fig|1122985.7.peg.1900"/>
<dbReference type="AlphaFoldDB" id="A0A069QQD4"/>
<dbReference type="HOGENOM" id="CLU_3092106_0_0_10"/>
<dbReference type="Proteomes" id="UP000027442">
    <property type="component" value="Unassembled WGS sequence"/>
</dbReference>
<proteinExistence type="predicted"/>